<dbReference type="Pfam" id="PF00072">
    <property type="entry name" value="Response_reg"/>
    <property type="match status" value="1"/>
</dbReference>
<dbReference type="SMART" id="SM00086">
    <property type="entry name" value="PAC"/>
    <property type="match status" value="2"/>
</dbReference>
<dbReference type="InterPro" id="IPR029016">
    <property type="entry name" value="GAF-like_dom_sf"/>
</dbReference>
<dbReference type="InterPro" id="IPR001610">
    <property type="entry name" value="PAC"/>
</dbReference>
<dbReference type="InterPro" id="IPR036890">
    <property type="entry name" value="HATPase_C_sf"/>
</dbReference>
<name>A0A841GX70_9BACT</name>
<dbReference type="Pfam" id="PF08447">
    <property type="entry name" value="PAS_3"/>
    <property type="match status" value="1"/>
</dbReference>
<dbReference type="SUPFAM" id="SSF55781">
    <property type="entry name" value="GAF domain-like"/>
    <property type="match status" value="1"/>
</dbReference>
<dbReference type="SMART" id="SM00065">
    <property type="entry name" value="GAF"/>
    <property type="match status" value="1"/>
</dbReference>
<dbReference type="EMBL" id="JACHIA010000002">
    <property type="protein sequence ID" value="MBB6069476.1"/>
    <property type="molecule type" value="Genomic_DNA"/>
</dbReference>
<gene>
    <name evidence="14" type="ORF">HNQ61_001091</name>
</gene>
<evidence type="ECO:0000256" key="7">
    <source>
        <dbReference type="ARBA" id="ARBA00022840"/>
    </source>
</evidence>
<evidence type="ECO:0000259" key="12">
    <source>
        <dbReference type="PROSITE" id="PS50112"/>
    </source>
</evidence>
<keyword evidence="3 9" id="KW-0597">Phosphoprotein</keyword>
<dbReference type="SUPFAM" id="SSF55874">
    <property type="entry name" value="ATPase domain of HSP90 chaperone/DNA topoisomerase II/histidine kinase"/>
    <property type="match status" value="1"/>
</dbReference>
<dbReference type="SMART" id="SM00388">
    <property type="entry name" value="HisKA"/>
    <property type="match status" value="1"/>
</dbReference>
<dbReference type="InterPro" id="IPR013655">
    <property type="entry name" value="PAS_fold_3"/>
</dbReference>
<comment type="caution">
    <text evidence="14">The sequence shown here is derived from an EMBL/GenBank/DDBJ whole genome shotgun (WGS) entry which is preliminary data.</text>
</comment>
<dbReference type="GO" id="GO:0005524">
    <property type="term" value="F:ATP binding"/>
    <property type="evidence" value="ECO:0007669"/>
    <property type="project" value="UniProtKB-KW"/>
</dbReference>
<dbReference type="GO" id="GO:0006355">
    <property type="term" value="P:regulation of DNA-templated transcription"/>
    <property type="evidence" value="ECO:0007669"/>
    <property type="project" value="InterPro"/>
</dbReference>
<dbReference type="PANTHER" id="PTHR43065:SF49">
    <property type="entry name" value="HISTIDINE KINASE"/>
    <property type="match status" value="1"/>
</dbReference>
<dbReference type="SUPFAM" id="SSF55785">
    <property type="entry name" value="PYP-like sensor domain (PAS domain)"/>
    <property type="match status" value="2"/>
</dbReference>
<dbReference type="InterPro" id="IPR003018">
    <property type="entry name" value="GAF"/>
</dbReference>
<dbReference type="Pfam" id="PF00512">
    <property type="entry name" value="HisKA"/>
    <property type="match status" value="1"/>
</dbReference>
<comment type="catalytic activity">
    <reaction evidence="1">
        <text>ATP + protein L-histidine = ADP + protein N-phospho-L-histidine.</text>
        <dbReference type="EC" id="2.7.13.3"/>
    </reaction>
</comment>
<evidence type="ECO:0000259" key="10">
    <source>
        <dbReference type="PROSITE" id="PS50109"/>
    </source>
</evidence>
<evidence type="ECO:0000256" key="9">
    <source>
        <dbReference type="PROSITE-ProRule" id="PRU00169"/>
    </source>
</evidence>
<evidence type="ECO:0000259" key="13">
    <source>
        <dbReference type="PROSITE" id="PS50113"/>
    </source>
</evidence>
<dbReference type="PANTHER" id="PTHR43065">
    <property type="entry name" value="SENSOR HISTIDINE KINASE"/>
    <property type="match status" value="1"/>
</dbReference>
<dbReference type="InterPro" id="IPR003661">
    <property type="entry name" value="HisK_dim/P_dom"/>
</dbReference>
<feature type="modified residue" description="4-aspartylphosphate" evidence="9">
    <location>
        <position position="748"/>
    </location>
</feature>
<dbReference type="Gene3D" id="3.30.450.20">
    <property type="entry name" value="PAS domain"/>
    <property type="match status" value="2"/>
</dbReference>
<evidence type="ECO:0000259" key="11">
    <source>
        <dbReference type="PROSITE" id="PS50110"/>
    </source>
</evidence>
<dbReference type="Gene3D" id="1.10.287.130">
    <property type="match status" value="1"/>
</dbReference>
<dbReference type="InterPro" id="IPR035965">
    <property type="entry name" value="PAS-like_dom_sf"/>
</dbReference>
<dbReference type="Pfam" id="PF00989">
    <property type="entry name" value="PAS"/>
    <property type="match status" value="1"/>
</dbReference>
<keyword evidence="8" id="KW-0902">Two-component regulatory system</keyword>
<keyword evidence="15" id="KW-1185">Reference proteome</keyword>
<feature type="domain" description="PAC" evidence="13">
    <location>
        <begin position="255"/>
        <end position="307"/>
    </location>
</feature>
<dbReference type="Gene3D" id="3.40.50.2300">
    <property type="match status" value="1"/>
</dbReference>
<dbReference type="InterPro" id="IPR011006">
    <property type="entry name" value="CheY-like_superfamily"/>
</dbReference>
<evidence type="ECO:0000313" key="15">
    <source>
        <dbReference type="Proteomes" id="UP000582837"/>
    </source>
</evidence>
<dbReference type="InterPro" id="IPR000014">
    <property type="entry name" value="PAS"/>
</dbReference>
<evidence type="ECO:0000313" key="14">
    <source>
        <dbReference type="EMBL" id="MBB6069476.1"/>
    </source>
</evidence>
<dbReference type="Pfam" id="PF01590">
    <property type="entry name" value="GAF"/>
    <property type="match status" value="1"/>
</dbReference>
<sequence length="825" mass="89233">MEPPNSPSFMPLDDPLRISLLRRAGVLDSPAEESFDRYTRLATRVLGVPVALVSLVEGHRQFFKSCVGLPQPWATERETPLSHSFCQHVVRRATPLIIEDARQDDLVRENLAIRDLSVIAYAGFPIVVRPGVVLGSFCVIDSQPRKWTPEDLRIVQDLATAVSTEIELRLDLAERAETIESGQRELSSVVESSTDAIISTTLDGTITSWNSGAARLYGYEAEQAVGQSISLIIPPDRRAEMPDLLGQLHGGRHVAHRDTMRVRSDGTVLDILLTVTPLRDALGRVVGACSVGRDVTEQKRAAEAIRLSEERFRLVSEATRDVIYDYDLSTGRVVWSDAVRELLGPHVPALGSGWWGEHLHPADADRVLNHLHEALAGDAEVCSMEYRLRRVDGEYASIAERGRIIRGPGGAAVRMVGALQNLTERRRAEEQLLESQRQLAQAQKIDALGRLSGGIAHDFNNLLTVINASAEFLLHDMQGGQPLADDVRAIQDAGERAADLTRQLLAFSRNQVVQPRVVDVNEAVAGMDRMLSRLIGADILREVVPAPEAGPVLVDPTQLEQVLLNLALNARDAMPAGGTLRIRTLATELRPGEAEPGPDQPPPGRYAGVAITDSGHGMDGDTRQRIFEPFFTTKQSGKGTGLGLATVYGIVKQAGGYITVESEPGQGTSMTVLFPVTDAVDAPEPEPQGMDAAPDGRVLVVEDDPVVRGIITRMLTRSGYAVASVCSAEDAVGLLEEEGDTIDVVLTDVVMPGMGGGALVRHVAEHHAHIPVVCISGYTDDVIAPQGVLVPELRLLRKPFSQAQLVRALTAVLHRSGSARQPSAS</sequence>
<dbReference type="Pfam" id="PF02518">
    <property type="entry name" value="HATPase_c"/>
    <property type="match status" value="1"/>
</dbReference>
<reference evidence="14 15" key="1">
    <citation type="submission" date="2020-08" db="EMBL/GenBank/DDBJ databases">
        <title>Genomic Encyclopedia of Type Strains, Phase IV (KMG-IV): sequencing the most valuable type-strain genomes for metagenomic binning, comparative biology and taxonomic classification.</title>
        <authorList>
            <person name="Goeker M."/>
        </authorList>
    </citation>
    <scope>NUCLEOTIDE SEQUENCE [LARGE SCALE GENOMIC DNA]</scope>
    <source>
        <strain evidence="14 15">DSM 29007</strain>
    </source>
</reference>
<feature type="domain" description="Response regulatory" evidence="11">
    <location>
        <begin position="697"/>
        <end position="813"/>
    </location>
</feature>
<dbReference type="Proteomes" id="UP000582837">
    <property type="component" value="Unassembled WGS sequence"/>
</dbReference>
<dbReference type="InterPro" id="IPR005467">
    <property type="entry name" value="His_kinase_dom"/>
</dbReference>
<dbReference type="SUPFAM" id="SSF52172">
    <property type="entry name" value="CheY-like"/>
    <property type="match status" value="1"/>
</dbReference>
<dbReference type="SMART" id="SM00448">
    <property type="entry name" value="REC"/>
    <property type="match status" value="1"/>
</dbReference>
<dbReference type="EC" id="2.7.13.3" evidence="2"/>
<feature type="domain" description="PAS" evidence="12">
    <location>
        <begin position="308"/>
        <end position="378"/>
    </location>
</feature>
<dbReference type="InterPro" id="IPR013767">
    <property type="entry name" value="PAS_fold"/>
</dbReference>
<keyword evidence="4" id="KW-0808">Transferase</keyword>
<evidence type="ECO:0000256" key="2">
    <source>
        <dbReference type="ARBA" id="ARBA00012438"/>
    </source>
</evidence>
<feature type="domain" description="Histidine kinase" evidence="10">
    <location>
        <begin position="454"/>
        <end position="678"/>
    </location>
</feature>
<dbReference type="SMART" id="SM00387">
    <property type="entry name" value="HATPase_c"/>
    <property type="match status" value="1"/>
</dbReference>
<evidence type="ECO:0000256" key="6">
    <source>
        <dbReference type="ARBA" id="ARBA00022777"/>
    </source>
</evidence>
<dbReference type="PROSITE" id="PS50112">
    <property type="entry name" value="PAS"/>
    <property type="match status" value="2"/>
</dbReference>
<dbReference type="NCBIfam" id="TIGR00229">
    <property type="entry name" value="sensory_box"/>
    <property type="match status" value="2"/>
</dbReference>
<protein>
    <recommendedName>
        <fullName evidence="2">histidine kinase</fullName>
        <ecNumber evidence="2">2.7.13.3</ecNumber>
    </recommendedName>
</protein>
<proteinExistence type="predicted"/>
<keyword evidence="7" id="KW-0067">ATP-binding</keyword>
<feature type="domain" description="PAC" evidence="13">
    <location>
        <begin position="382"/>
        <end position="434"/>
    </location>
</feature>
<dbReference type="AlphaFoldDB" id="A0A841GX70"/>
<feature type="domain" description="PAS" evidence="12">
    <location>
        <begin position="182"/>
        <end position="252"/>
    </location>
</feature>
<dbReference type="InterPro" id="IPR001789">
    <property type="entry name" value="Sig_transdc_resp-reg_receiver"/>
</dbReference>
<keyword evidence="5" id="KW-0547">Nucleotide-binding</keyword>
<evidence type="ECO:0000256" key="8">
    <source>
        <dbReference type="ARBA" id="ARBA00023012"/>
    </source>
</evidence>
<dbReference type="CDD" id="cd00130">
    <property type="entry name" value="PAS"/>
    <property type="match status" value="1"/>
</dbReference>
<dbReference type="InterPro" id="IPR000700">
    <property type="entry name" value="PAS-assoc_C"/>
</dbReference>
<accession>A0A841GX70</accession>
<dbReference type="InterPro" id="IPR003594">
    <property type="entry name" value="HATPase_dom"/>
</dbReference>
<dbReference type="PROSITE" id="PS50110">
    <property type="entry name" value="RESPONSE_REGULATORY"/>
    <property type="match status" value="1"/>
</dbReference>
<dbReference type="PROSITE" id="PS50113">
    <property type="entry name" value="PAC"/>
    <property type="match status" value="2"/>
</dbReference>
<keyword evidence="6" id="KW-0418">Kinase</keyword>
<evidence type="ECO:0000256" key="4">
    <source>
        <dbReference type="ARBA" id="ARBA00022679"/>
    </source>
</evidence>
<dbReference type="Gene3D" id="3.30.450.40">
    <property type="match status" value="1"/>
</dbReference>
<dbReference type="PROSITE" id="PS50109">
    <property type="entry name" value="HIS_KIN"/>
    <property type="match status" value="1"/>
</dbReference>
<dbReference type="RefSeq" id="WP_170037566.1">
    <property type="nucleotide sequence ID" value="NZ_JABDTL010000002.1"/>
</dbReference>
<dbReference type="Gene3D" id="3.30.565.10">
    <property type="entry name" value="Histidine kinase-like ATPase, C-terminal domain"/>
    <property type="match status" value="1"/>
</dbReference>
<dbReference type="CDD" id="cd00082">
    <property type="entry name" value="HisKA"/>
    <property type="match status" value="1"/>
</dbReference>
<dbReference type="SMART" id="SM00091">
    <property type="entry name" value="PAS"/>
    <property type="match status" value="2"/>
</dbReference>
<evidence type="ECO:0000256" key="5">
    <source>
        <dbReference type="ARBA" id="ARBA00022741"/>
    </source>
</evidence>
<dbReference type="SUPFAM" id="SSF47384">
    <property type="entry name" value="Homodimeric domain of signal transducing histidine kinase"/>
    <property type="match status" value="1"/>
</dbReference>
<dbReference type="PRINTS" id="PR00344">
    <property type="entry name" value="BCTRLSENSOR"/>
</dbReference>
<evidence type="ECO:0000256" key="3">
    <source>
        <dbReference type="ARBA" id="ARBA00022553"/>
    </source>
</evidence>
<dbReference type="GO" id="GO:0000155">
    <property type="term" value="F:phosphorelay sensor kinase activity"/>
    <property type="evidence" value="ECO:0007669"/>
    <property type="project" value="InterPro"/>
</dbReference>
<evidence type="ECO:0000256" key="1">
    <source>
        <dbReference type="ARBA" id="ARBA00000085"/>
    </source>
</evidence>
<organism evidence="14 15">
    <name type="scientific">Longimicrobium terrae</name>
    <dbReference type="NCBI Taxonomy" id="1639882"/>
    <lineage>
        <taxon>Bacteria</taxon>
        <taxon>Pseudomonadati</taxon>
        <taxon>Gemmatimonadota</taxon>
        <taxon>Longimicrobiia</taxon>
        <taxon>Longimicrobiales</taxon>
        <taxon>Longimicrobiaceae</taxon>
        <taxon>Longimicrobium</taxon>
    </lineage>
</organism>
<dbReference type="InterPro" id="IPR004358">
    <property type="entry name" value="Sig_transdc_His_kin-like_C"/>
</dbReference>
<dbReference type="InterPro" id="IPR036097">
    <property type="entry name" value="HisK_dim/P_sf"/>
</dbReference>